<dbReference type="Pfam" id="PF01975">
    <property type="entry name" value="SurE"/>
    <property type="match status" value="1"/>
</dbReference>
<dbReference type="NCBIfam" id="TIGR00087">
    <property type="entry name" value="surE"/>
    <property type="match status" value="1"/>
</dbReference>
<dbReference type="EMBL" id="LT993738">
    <property type="protein sequence ID" value="SPN73408.1"/>
    <property type="molecule type" value="Genomic_DNA"/>
</dbReference>
<dbReference type="PANTHER" id="PTHR30457:SF12">
    <property type="entry name" value="5'_3'-NUCLEOTIDASE SURE"/>
    <property type="match status" value="1"/>
</dbReference>
<dbReference type="AlphaFoldDB" id="A0A2R8FAG1"/>
<dbReference type="Proteomes" id="UP000244926">
    <property type="component" value="Chromosome I"/>
</dbReference>
<protein>
    <recommendedName>
        <fullName evidence="7">5'-nucleotidase SurE</fullName>
        <ecNumber evidence="7">3.1.3.5</ecNumber>
    </recommendedName>
    <alternativeName>
        <fullName evidence="7">Nucleoside 5'-monophosphate phosphohydrolase</fullName>
    </alternativeName>
</protein>
<reference evidence="10" key="1">
    <citation type="submission" date="2017-11" db="EMBL/GenBank/DDBJ databases">
        <authorList>
            <person name="Seth-Smith MB H."/>
        </authorList>
    </citation>
    <scope>NUCLEOTIDE SEQUENCE [LARGE SCALE GENOMIC DNA]</scope>
</reference>
<feature type="binding site" evidence="7">
    <location>
        <position position="45"/>
    </location>
    <ligand>
        <name>a divalent metal cation</name>
        <dbReference type="ChEBI" id="CHEBI:60240"/>
    </ligand>
</feature>
<evidence type="ECO:0000256" key="7">
    <source>
        <dbReference type="HAMAP-Rule" id="MF_00060"/>
    </source>
</evidence>
<dbReference type="EC" id="3.1.3.5" evidence="7"/>
<dbReference type="OrthoDB" id="9780815at2"/>
<comment type="similarity">
    <text evidence="2 7">Belongs to the SurE nucleotidase family.</text>
</comment>
<comment type="catalytic activity">
    <reaction evidence="1 7">
        <text>a ribonucleoside 5'-phosphate + H2O = a ribonucleoside + phosphate</text>
        <dbReference type="Rhea" id="RHEA:12484"/>
        <dbReference type="ChEBI" id="CHEBI:15377"/>
        <dbReference type="ChEBI" id="CHEBI:18254"/>
        <dbReference type="ChEBI" id="CHEBI:43474"/>
        <dbReference type="ChEBI" id="CHEBI:58043"/>
        <dbReference type="EC" id="3.1.3.5"/>
    </reaction>
</comment>
<keyword evidence="4 7" id="KW-0479">Metal-binding</keyword>
<comment type="subcellular location">
    <subcellularLocation>
        <location evidence="7">Cytoplasm</location>
    </subcellularLocation>
</comment>
<gene>
    <name evidence="7 9" type="primary">surE</name>
    <name evidence="9" type="ORF">C10C_0232</name>
</gene>
<evidence type="ECO:0000256" key="5">
    <source>
        <dbReference type="ARBA" id="ARBA00022741"/>
    </source>
</evidence>
<accession>A0A2R8FAG1</accession>
<keyword evidence="5 7" id="KW-0547">Nucleotide-binding</keyword>
<evidence type="ECO:0000256" key="2">
    <source>
        <dbReference type="ARBA" id="ARBA00011062"/>
    </source>
</evidence>
<evidence type="ECO:0000256" key="4">
    <source>
        <dbReference type="ARBA" id="ARBA00022723"/>
    </source>
</evidence>
<dbReference type="GO" id="GO:0046872">
    <property type="term" value="F:metal ion binding"/>
    <property type="evidence" value="ECO:0007669"/>
    <property type="project" value="UniProtKB-UniRule"/>
</dbReference>
<dbReference type="InterPro" id="IPR030048">
    <property type="entry name" value="SurE"/>
</dbReference>
<dbReference type="SUPFAM" id="SSF64167">
    <property type="entry name" value="SurE-like"/>
    <property type="match status" value="1"/>
</dbReference>
<evidence type="ECO:0000313" key="9">
    <source>
        <dbReference type="EMBL" id="SPN73408.1"/>
    </source>
</evidence>
<dbReference type="GO" id="GO:0005737">
    <property type="term" value="C:cytoplasm"/>
    <property type="evidence" value="ECO:0007669"/>
    <property type="project" value="UniProtKB-SubCell"/>
</dbReference>
<keyword evidence="10" id="KW-1185">Reference proteome</keyword>
<evidence type="ECO:0000256" key="6">
    <source>
        <dbReference type="ARBA" id="ARBA00022801"/>
    </source>
</evidence>
<feature type="domain" description="Survival protein SurE-like phosphatase/nucleotidase" evidence="8">
    <location>
        <begin position="7"/>
        <end position="178"/>
    </location>
</feature>
<dbReference type="InterPro" id="IPR002828">
    <property type="entry name" value="SurE-like_Pase/nucleotidase"/>
</dbReference>
<dbReference type="GO" id="GO:0000166">
    <property type="term" value="F:nucleotide binding"/>
    <property type="evidence" value="ECO:0007669"/>
    <property type="project" value="UniProtKB-KW"/>
</dbReference>
<dbReference type="KEGG" id="csee:C10C_0232"/>
<name>A0A2R8FAG1_9CHLA</name>
<dbReference type="GO" id="GO:0004309">
    <property type="term" value="F:exopolyphosphatase activity"/>
    <property type="evidence" value="ECO:0007669"/>
    <property type="project" value="TreeGrafter"/>
</dbReference>
<dbReference type="InterPro" id="IPR036523">
    <property type="entry name" value="SurE-like_sf"/>
</dbReference>
<dbReference type="GO" id="GO:0008253">
    <property type="term" value="F:5'-nucleotidase activity"/>
    <property type="evidence" value="ECO:0007669"/>
    <property type="project" value="UniProtKB-UniRule"/>
</dbReference>
<dbReference type="GO" id="GO:0008254">
    <property type="term" value="F:3'-nucleotidase activity"/>
    <property type="evidence" value="ECO:0007669"/>
    <property type="project" value="TreeGrafter"/>
</dbReference>
<proteinExistence type="inferred from homology"/>
<evidence type="ECO:0000256" key="3">
    <source>
        <dbReference type="ARBA" id="ARBA00022490"/>
    </source>
</evidence>
<dbReference type="Gene3D" id="3.40.1210.10">
    <property type="entry name" value="Survival protein SurE-like phosphatase/nucleotidase"/>
    <property type="match status" value="1"/>
</dbReference>
<organism evidence="9 10">
    <name type="scientific">Chlamydia serpentis</name>
    <dbReference type="NCBI Taxonomy" id="1967782"/>
    <lineage>
        <taxon>Bacteria</taxon>
        <taxon>Pseudomonadati</taxon>
        <taxon>Chlamydiota</taxon>
        <taxon>Chlamydiia</taxon>
        <taxon>Chlamydiales</taxon>
        <taxon>Chlamydiaceae</taxon>
        <taxon>Chlamydia/Chlamydophila group</taxon>
        <taxon>Chlamydia</taxon>
    </lineage>
</organism>
<feature type="binding site" evidence="7">
    <location>
        <position position="103"/>
    </location>
    <ligand>
        <name>a divalent metal cation</name>
        <dbReference type="ChEBI" id="CHEBI:60240"/>
    </ligand>
</feature>
<evidence type="ECO:0000256" key="1">
    <source>
        <dbReference type="ARBA" id="ARBA00000815"/>
    </source>
</evidence>
<keyword evidence="6 7" id="KW-0378">Hydrolase</keyword>
<comment type="cofactor">
    <cofactor evidence="7">
        <name>a divalent metal cation</name>
        <dbReference type="ChEBI" id="CHEBI:60240"/>
    </cofactor>
    <text evidence="7">Binds 1 divalent metal cation per subunit.</text>
</comment>
<feature type="binding site" evidence="7">
    <location>
        <position position="13"/>
    </location>
    <ligand>
        <name>a divalent metal cation</name>
        <dbReference type="ChEBI" id="CHEBI:60240"/>
    </ligand>
</feature>
<comment type="function">
    <text evidence="7">Nucleotidase that shows phosphatase activity on nucleoside 5'-monophosphates.</text>
</comment>
<evidence type="ECO:0000313" key="10">
    <source>
        <dbReference type="Proteomes" id="UP000244926"/>
    </source>
</evidence>
<dbReference type="RefSeq" id="WP_108896378.1">
    <property type="nucleotide sequence ID" value="NZ_LT993738.1"/>
</dbReference>
<feature type="binding site" evidence="7">
    <location>
        <position position="12"/>
    </location>
    <ligand>
        <name>a divalent metal cation</name>
        <dbReference type="ChEBI" id="CHEBI:60240"/>
    </ligand>
</feature>
<evidence type="ECO:0000259" key="8">
    <source>
        <dbReference type="Pfam" id="PF01975"/>
    </source>
</evidence>
<dbReference type="NCBIfam" id="NF001493">
    <property type="entry name" value="PRK00346.2-3"/>
    <property type="match status" value="1"/>
</dbReference>
<dbReference type="PANTHER" id="PTHR30457">
    <property type="entry name" value="5'-NUCLEOTIDASE SURE"/>
    <property type="match status" value="1"/>
</dbReference>
<dbReference type="HAMAP" id="MF_00060">
    <property type="entry name" value="SurE"/>
    <property type="match status" value="1"/>
</dbReference>
<keyword evidence="3 7" id="KW-0963">Cytoplasm</keyword>
<sequence length="278" mass="30525">MNKRLKIILTNDDGIAAKGMSSLVSALLEANIGDIYITAPQIEQSGKSMAISLDQVICATPYTYPQPVEEAWAIGGSPADCVRLGLRALFETLSPDIVISGINSGNNICKNAWYSGTVGAAKQALIDGIPSIALSQDKHISFFQEDRAPEILKTLIMYLLSQPFPSLTGLNVNFPVSPGGCCWKGMRLIPPGDEFFYEEPQYLGSVHKDKYYVGKVAGVKVTDQPSAEFLCMLENHISVAPIFLQSSPFEVMTIKEFQKCQEDFNTFLSKPEIRTKIF</sequence>